<dbReference type="EMBL" id="KZ857523">
    <property type="protein sequence ID" value="RDX41134.1"/>
    <property type="molecule type" value="Genomic_DNA"/>
</dbReference>
<feature type="non-terminal residue" evidence="1">
    <location>
        <position position="1"/>
    </location>
</feature>
<name>A0A371CLH9_9APHY</name>
<proteinExistence type="predicted"/>
<dbReference type="OrthoDB" id="301415at2759"/>
<dbReference type="AlphaFoldDB" id="A0A371CLH9"/>
<keyword evidence="2" id="KW-1185">Reference proteome</keyword>
<evidence type="ECO:0000313" key="2">
    <source>
        <dbReference type="Proteomes" id="UP000256964"/>
    </source>
</evidence>
<gene>
    <name evidence="1" type="ORF">OH76DRAFT_1330785</name>
</gene>
<accession>A0A371CLH9</accession>
<feature type="non-terminal residue" evidence="1">
    <location>
        <position position="118"/>
    </location>
</feature>
<evidence type="ECO:0008006" key="3">
    <source>
        <dbReference type="Google" id="ProtNLM"/>
    </source>
</evidence>
<reference evidence="1 2" key="1">
    <citation type="journal article" date="2018" name="Biotechnol. Biofuels">
        <title>Integrative visual omics of the white-rot fungus Polyporus brumalis exposes the biotechnological potential of its oxidative enzymes for delignifying raw plant biomass.</title>
        <authorList>
            <person name="Miyauchi S."/>
            <person name="Rancon A."/>
            <person name="Drula E."/>
            <person name="Hage H."/>
            <person name="Chaduli D."/>
            <person name="Favel A."/>
            <person name="Grisel S."/>
            <person name="Henrissat B."/>
            <person name="Herpoel-Gimbert I."/>
            <person name="Ruiz-Duenas F.J."/>
            <person name="Chevret D."/>
            <person name="Hainaut M."/>
            <person name="Lin J."/>
            <person name="Wang M."/>
            <person name="Pangilinan J."/>
            <person name="Lipzen A."/>
            <person name="Lesage-Meessen L."/>
            <person name="Navarro D."/>
            <person name="Riley R."/>
            <person name="Grigoriev I.V."/>
            <person name="Zhou S."/>
            <person name="Raouche S."/>
            <person name="Rosso M.N."/>
        </authorList>
    </citation>
    <scope>NUCLEOTIDE SEQUENCE [LARGE SCALE GENOMIC DNA]</scope>
    <source>
        <strain evidence="1 2">BRFM 1820</strain>
    </source>
</reference>
<sequence length="118" mass="13159">CSQWASALMSIVYEFIVHSEHGKPPFAIPTVDFVLPALALEDMSSAPPTRTPQSRQVIMLEPYLDGPWRKLINNGSALPLTQAMADNQGRVLCDFLVFCQHVQYLETRGCAYISDFQG</sequence>
<dbReference type="STRING" id="139420.A0A371CLH9"/>
<evidence type="ECO:0000313" key="1">
    <source>
        <dbReference type="EMBL" id="RDX41134.1"/>
    </source>
</evidence>
<protein>
    <recommendedName>
        <fullName evidence="3">Alpha-type protein kinase domain-containing protein</fullName>
    </recommendedName>
</protein>
<organism evidence="1 2">
    <name type="scientific">Lentinus brumalis</name>
    <dbReference type="NCBI Taxonomy" id="2498619"/>
    <lineage>
        <taxon>Eukaryota</taxon>
        <taxon>Fungi</taxon>
        <taxon>Dikarya</taxon>
        <taxon>Basidiomycota</taxon>
        <taxon>Agaricomycotina</taxon>
        <taxon>Agaricomycetes</taxon>
        <taxon>Polyporales</taxon>
        <taxon>Polyporaceae</taxon>
        <taxon>Lentinus</taxon>
    </lineage>
</organism>
<dbReference type="Proteomes" id="UP000256964">
    <property type="component" value="Unassembled WGS sequence"/>
</dbReference>